<protein>
    <recommendedName>
        <fullName evidence="2">diguanylate cyclase</fullName>
        <ecNumber evidence="2">2.7.7.65</ecNumber>
    </recommendedName>
</protein>
<proteinExistence type="predicted"/>
<sequence length="593" mass="64297">MTRPALRHISLKMSVFTGLLYFAVGSLALLTSRFEGGLAFIWGANALLMAEMMTARMRAWPRLILSCMIASTIATALFGIGAMAAVPMAILNVGEALVVAYICRRLGVGRQIAASMRELCIFIFALAGVANVLAGIGAGLVVSILLGGDFPHIWLQWYSGHVLGGLICTPLLLILLQGEVSRWARQARPIERLEAFGLLSAFALCAWWIFYRVDYPMLFASLLPLVLIAFRTGYAGSAAAIVILALIGGTATMTGHGPLRMVAAGIPERIQFFQFYLALSFLLSVPVAAELNSRRRLIRMLRDSEARYRAFAEHSGDGVVNLSIDGIIQYVSPSAIDQIGIDADLLLGQPAVDLIDPEYRPFAIVTHRRALAHPGEAHAVEFRPNRPDNDFDWYEMLVRAVLDEQGRAIGVISTVRDISRHKARQRALHQAAAQDALTGADSRRALQEKLDDQIARVAAGGQACLLLIDIDHFKSVNDRHGHAAGDRVLVGFVERLRQALRGTGSIGRLGGEEFAVLLPDVDLERAERICEHLRTRVGVRPFPLGNGEDIAITFSAGLVELDGSASAATLMEAADKALYAAKGSGRNCLRFAA</sequence>
<dbReference type="Gene3D" id="3.30.70.270">
    <property type="match status" value="1"/>
</dbReference>
<dbReference type="InterPro" id="IPR029787">
    <property type="entry name" value="Nucleotide_cyclase"/>
</dbReference>
<evidence type="ECO:0000256" key="4">
    <source>
        <dbReference type="ARBA" id="ARBA00022692"/>
    </source>
</evidence>
<feature type="transmembrane region" description="Helical" evidence="8">
    <location>
        <begin position="20"/>
        <end position="42"/>
    </location>
</feature>
<dbReference type="EMBL" id="JGVR01000008">
    <property type="protein sequence ID" value="KEZ19586.1"/>
    <property type="molecule type" value="Genomic_DNA"/>
</dbReference>
<dbReference type="GO" id="GO:1902201">
    <property type="term" value="P:negative regulation of bacterial-type flagellum-dependent cell motility"/>
    <property type="evidence" value="ECO:0007669"/>
    <property type="project" value="TreeGrafter"/>
</dbReference>
<feature type="transmembrane region" description="Helical" evidence="8">
    <location>
        <begin position="119"/>
        <end position="146"/>
    </location>
</feature>
<keyword evidence="5 8" id="KW-1133">Transmembrane helix</keyword>
<dbReference type="CDD" id="cd01949">
    <property type="entry name" value="GGDEF"/>
    <property type="match status" value="1"/>
</dbReference>
<dbReference type="SMART" id="SM00091">
    <property type="entry name" value="PAS"/>
    <property type="match status" value="1"/>
</dbReference>
<comment type="catalytic activity">
    <reaction evidence="7">
        <text>2 GTP = 3',3'-c-di-GMP + 2 diphosphate</text>
        <dbReference type="Rhea" id="RHEA:24898"/>
        <dbReference type="ChEBI" id="CHEBI:33019"/>
        <dbReference type="ChEBI" id="CHEBI:37565"/>
        <dbReference type="ChEBI" id="CHEBI:58805"/>
        <dbReference type="EC" id="2.7.7.65"/>
    </reaction>
</comment>
<feature type="transmembrane region" description="Helical" evidence="8">
    <location>
        <begin position="195"/>
        <end position="211"/>
    </location>
</feature>
<dbReference type="PANTHER" id="PTHR45138">
    <property type="entry name" value="REGULATORY COMPONENTS OF SENSORY TRANSDUCTION SYSTEM"/>
    <property type="match status" value="1"/>
</dbReference>
<dbReference type="InterPro" id="IPR000160">
    <property type="entry name" value="GGDEF_dom"/>
</dbReference>
<dbReference type="GO" id="GO:0052621">
    <property type="term" value="F:diguanylate cyclase activity"/>
    <property type="evidence" value="ECO:0007669"/>
    <property type="project" value="UniProtKB-EC"/>
</dbReference>
<evidence type="ECO:0000313" key="13">
    <source>
        <dbReference type="Proteomes" id="UP000028534"/>
    </source>
</evidence>
<evidence type="ECO:0000256" key="8">
    <source>
        <dbReference type="SAM" id="Phobius"/>
    </source>
</evidence>
<dbReference type="AlphaFoldDB" id="A0A084ENP4"/>
<evidence type="ECO:0000256" key="2">
    <source>
        <dbReference type="ARBA" id="ARBA00012528"/>
    </source>
</evidence>
<dbReference type="InterPro" id="IPR013767">
    <property type="entry name" value="PAS_fold"/>
</dbReference>
<dbReference type="Pfam" id="PF05231">
    <property type="entry name" value="MASE1"/>
    <property type="match status" value="1"/>
</dbReference>
<dbReference type="InterPro" id="IPR035965">
    <property type="entry name" value="PAS-like_dom_sf"/>
</dbReference>
<dbReference type="eggNOG" id="COG3706">
    <property type="taxonomic scope" value="Bacteria"/>
</dbReference>
<reference evidence="12 13" key="1">
    <citation type="submission" date="2014-03" db="EMBL/GenBank/DDBJ databases">
        <title>Genome sequence of Sphingobium yanoikuyae B1.</title>
        <authorList>
            <person name="Gan H.M."/>
            <person name="Gan H.Y."/>
            <person name="Savka M.A."/>
        </authorList>
    </citation>
    <scope>NUCLEOTIDE SEQUENCE [LARGE SCALE GENOMIC DNA]</scope>
    <source>
        <strain evidence="12 13">B1</strain>
    </source>
</reference>
<comment type="subcellular location">
    <subcellularLocation>
        <location evidence="1">Cell membrane</location>
        <topology evidence="1">Multi-pass membrane protein</topology>
    </subcellularLocation>
</comment>
<evidence type="ECO:0000259" key="11">
    <source>
        <dbReference type="PROSITE" id="PS50887"/>
    </source>
</evidence>
<dbReference type="FunFam" id="3.30.70.270:FF:000001">
    <property type="entry name" value="Diguanylate cyclase domain protein"/>
    <property type="match status" value="1"/>
</dbReference>
<evidence type="ECO:0000313" key="12">
    <source>
        <dbReference type="EMBL" id="KEZ19586.1"/>
    </source>
</evidence>
<dbReference type="SUPFAM" id="SSF55073">
    <property type="entry name" value="Nucleotide cyclase"/>
    <property type="match status" value="1"/>
</dbReference>
<evidence type="ECO:0000259" key="9">
    <source>
        <dbReference type="PROSITE" id="PS50112"/>
    </source>
</evidence>
<dbReference type="STRING" id="13690.AX777_10100"/>
<dbReference type="RefSeq" id="WP_037518595.1">
    <property type="nucleotide sequence ID" value="NZ_JGVR01000008.1"/>
</dbReference>
<dbReference type="InterPro" id="IPR050469">
    <property type="entry name" value="Diguanylate_Cyclase"/>
</dbReference>
<dbReference type="Gene3D" id="3.30.450.20">
    <property type="entry name" value="PAS domain"/>
    <property type="match status" value="1"/>
</dbReference>
<feature type="transmembrane region" description="Helical" evidence="8">
    <location>
        <begin position="63"/>
        <end position="83"/>
    </location>
</feature>
<feature type="transmembrane region" description="Helical" evidence="8">
    <location>
        <begin position="89"/>
        <end position="107"/>
    </location>
</feature>
<dbReference type="SUPFAM" id="SSF55785">
    <property type="entry name" value="PYP-like sensor domain (PAS domain)"/>
    <property type="match status" value="1"/>
</dbReference>
<dbReference type="PROSITE" id="PS50887">
    <property type="entry name" value="GGDEF"/>
    <property type="match status" value="1"/>
</dbReference>
<keyword evidence="6 8" id="KW-0472">Membrane</keyword>
<dbReference type="CDD" id="cd00130">
    <property type="entry name" value="PAS"/>
    <property type="match status" value="1"/>
</dbReference>
<dbReference type="Pfam" id="PF00989">
    <property type="entry name" value="PAS"/>
    <property type="match status" value="1"/>
</dbReference>
<dbReference type="NCBIfam" id="TIGR00254">
    <property type="entry name" value="GGDEF"/>
    <property type="match status" value="1"/>
</dbReference>
<dbReference type="EC" id="2.7.7.65" evidence="2"/>
<dbReference type="PANTHER" id="PTHR45138:SF9">
    <property type="entry name" value="DIGUANYLATE CYCLASE DGCM-RELATED"/>
    <property type="match status" value="1"/>
</dbReference>
<dbReference type="InterPro" id="IPR007895">
    <property type="entry name" value="MASE1"/>
</dbReference>
<feature type="transmembrane region" description="Helical" evidence="8">
    <location>
        <begin position="271"/>
        <end position="292"/>
    </location>
</feature>
<dbReference type="PROSITE" id="PS50112">
    <property type="entry name" value="PAS"/>
    <property type="match status" value="1"/>
</dbReference>
<dbReference type="Proteomes" id="UP000028534">
    <property type="component" value="Unassembled WGS sequence"/>
</dbReference>
<dbReference type="Pfam" id="PF00990">
    <property type="entry name" value="GGDEF"/>
    <property type="match status" value="1"/>
</dbReference>
<dbReference type="PROSITE" id="PS50113">
    <property type="entry name" value="PAC"/>
    <property type="match status" value="1"/>
</dbReference>
<name>A0A084ENP4_SPHYA</name>
<evidence type="ECO:0000256" key="1">
    <source>
        <dbReference type="ARBA" id="ARBA00004651"/>
    </source>
</evidence>
<feature type="domain" description="PAC" evidence="10">
    <location>
        <begin position="378"/>
        <end position="430"/>
    </location>
</feature>
<feature type="domain" description="GGDEF" evidence="11">
    <location>
        <begin position="461"/>
        <end position="593"/>
    </location>
</feature>
<dbReference type="InterPro" id="IPR000014">
    <property type="entry name" value="PAS"/>
</dbReference>
<organism evidence="12 13">
    <name type="scientific">Sphingobium yanoikuyae</name>
    <name type="common">Sphingomonas yanoikuyae</name>
    <dbReference type="NCBI Taxonomy" id="13690"/>
    <lineage>
        <taxon>Bacteria</taxon>
        <taxon>Pseudomonadati</taxon>
        <taxon>Pseudomonadota</taxon>
        <taxon>Alphaproteobacteria</taxon>
        <taxon>Sphingomonadales</taxon>
        <taxon>Sphingomonadaceae</taxon>
        <taxon>Sphingobium</taxon>
    </lineage>
</organism>
<dbReference type="InterPro" id="IPR043128">
    <property type="entry name" value="Rev_trsase/Diguanyl_cyclase"/>
</dbReference>
<comment type="caution">
    <text evidence="12">The sequence shown here is derived from an EMBL/GenBank/DDBJ whole genome shotgun (WGS) entry which is preliminary data.</text>
</comment>
<dbReference type="eggNOG" id="COG3447">
    <property type="taxonomic scope" value="Bacteria"/>
</dbReference>
<dbReference type="GO" id="GO:0043709">
    <property type="term" value="P:cell adhesion involved in single-species biofilm formation"/>
    <property type="evidence" value="ECO:0007669"/>
    <property type="project" value="TreeGrafter"/>
</dbReference>
<accession>A0A084ENP4</accession>
<gene>
    <name evidence="12" type="ORF">CP98_01691</name>
</gene>
<keyword evidence="4 8" id="KW-0812">Transmembrane</keyword>
<evidence type="ECO:0000259" key="10">
    <source>
        <dbReference type="PROSITE" id="PS50113"/>
    </source>
</evidence>
<keyword evidence="3" id="KW-1003">Cell membrane</keyword>
<dbReference type="GO" id="GO:0005886">
    <property type="term" value="C:plasma membrane"/>
    <property type="evidence" value="ECO:0007669"/>
    <property type="project" value="UniProtKB-SubCell"/>
</dbReference>
<feature type="transmembrane region" description="Helical" evidence="8">
    <location>
        <begin position="158"/>
        <end position="175"/>
    </location>
</feature>
<dbReference type="GO" id="GO:0006355">
    <property type="term" value="P:regulation of DNA-templated transcription"/>
    <property type="evidence" value="ECO:0007669"/>
    <property type="project" value="InterPro"/>
</dbReference>
<evidence type="ECO:0000256" key="7">
    <source>
        <dbReference type="ARBA" id="ARBA00034247"/>
    </source>
</evidence>
<dbReference type="SMART" id="SM00267">
    <property type="entry name" value="GGDEF"/>
    <property type="match status" value="1"/>
</dbReference>
<feature type="domain" description="PAS" evidence="9">
    <location>
        <begin position="304"/>
        <end position="374"/>
    </location>
</feature>
<dbReference type="InterPro" id="IPR000700">
    <property type="entry name" value="PAS-assoc_C"/>
</dbReference>
<evidence type="ECO:0000256" key="3">
    <source>
        <dbReference type="ARBA" id="ARBA00022475"/>
    </source>
</evidence>
<evidence type="ECO:0000256" key="6">
    <source>
        <dbReference type="ARBA" id="ARBA00023136"/>
    </source>
</evidence>
<dbReference type="PATRIC" id="fig|13690.10.peg.1743"/>
<evidence type="ECO:0000256" key="5">
    <source>
        <dbReference type="ARBA" id="ARBA00022989"/>
    </source>
</evidence>
<dbReference type="NCBIfam" id="TIGR00229">
    <property type="entry name" value="sensory_box"/>
    <property type="match status" value="1"/>
</dbReference>